<keyword evidence="3" id="KW-1185">Reference proteome</keyword>
<name>A0A8J5RFU0_ZIZPA</name>
<dbReference type="EMBL" id="JAAALK010000290">
    <property type="protein sequence ID" value="KAG8045353.1"/>
    <property type="molecule type" value="Genomic_DNA"/>
</dbReference>
<dbReference type="Proteomes" id="UP000729402">
    <property type="component" value="Unassembled WGS sequence"/>
</dbReference>
<evidence type="ECO:0000313" key="2">
    <source>
        <dbReference type="EMBL" id="KAG8045353.1"/>
    </source>
</evidence>
<sequence>MDFDAASNEMLSKFAAFLVVQTLVYLILSQSSGVFSSGGDAGKAMIRRASFRRSESARLMVTLLLSGGKPSSPAARKRGGRPNGDGADMDVERGLMLIRCQF</sequence>
<reference evidence="2" key="2">
    <citation type="submission" date="2021-02" db="EMBL/GenBank/DDBJ databases">
        <authorList>
            <person name="Kimball J.A."/>
            <person name="Haas M.W."/>
            <person name="Macchietto M."/>
            <person name="Kono T."/>
            <person name="Duquette J."/>
            <person name="Shao M."/>
        </authorList>
    </citation>
    <scope>NUCLEOTIDE SEQUENCE</scope>
    <source>
        <tissue evidence="2">Fresh leaf tissue</tissue>
    </source>
</reference>
<protein>
    <submittedName>
        <fullName evidence="2">Uncharacterized protein</fullName>
    </submittedName>
</protein>
<accession>A0A8J5RFU0</accession>
<evidence type="ECO:0000313" key="3">
    <source>
        <dbReference type="Proteomes" id="UP000729402"/>
    </source>
</evidence>
<proteinExistence type="predicted"/>
<dbReference type="PANTHER" id="PTHR34268">
    <property type="entry name" value="OS01G0321850 PROTEIN"/>
    <property type="match status" value="1"/>
</dbReference>
<reference evidence="2" key="1">
    <citation type="journal article" date="2021" name="bioRxiv">
        <title>Whole Genome Assembly and Annotation of Northern Wild Rice, Zizania palustris L., Supports a Whole Genome Duplication in the Zizania Genus.</title>
        <authorList>
            <person name="Haas M."/>
            <person name="Kono T."/>
            <person name="Macchietto M."/>
            <person name="Millas R."/>
            <person name="McGilp L."/>
            <person name="Shao M."/>
            <person name="Duquette J."/>
            <person name="Hirsch C.N."/>
            <person name="Kimball J."/>
        </authorList>
    </citation>
    <scope>NUCLEOTIDE SEQUENCE</scope>
    <source>
        <tissue evidence="2">Fresh leaf tissue</tissue>
    </source>
</reference>
<dbReference type="PANTHER" id="PTHR34268:SF14">
    <property type="entry name" value="OS01G0321850 PROTEIN"/>
    <property type="match status" value="1"/>
</dbReference>
<dbReference type="AlphaFoldDB" id="A0A8J5RFU0"/>
<organism evidence="2 3">
    <name type="scientific">Zizania palustris</name>
    <name type="common">Northern wild rice</name>
    <dbReference type="NCBI Taxonomy" id="103762"/>
    <lineage>
        <taxon>Eukaryota</taxon>
        <taxon>Viridiplantae</taxon>
        <taxon>Streptophyta</taxon>
        <taxon>Embryophyta</taxon>
        <taxon>Tracheophyta</taxon>
        <taxon>Spermatophyta</taxon>
        <taxon>Magnoliopsida</taxon>
        <taxon>Liliopsida</taxon>
        <taxon>Poales</taxon>
        <taxon>Poaceae</taxon>
        <taxon>BOP clade</taxon>
        <taxon>Oryzoideae</taxon>
        <taxon>Oryzeae</taxon>
        <taxon>Zizaniinae</taxon>
        <taxon>Zizania</taxon>
    </lineage>
</organism>
<comment type="caution">
    <text evidence="2">The sequence shown here is derived from an EMBL/GenBank/DDBJ whole genome shotgun (WGS) entry which is preliminary data.</text>
</comment>
<evidence type="ECO:0000256" key="1">
    <source>
        <dbReference type="SAM" id="MobiDB-lite"/>
    </source>
</evidence>
<gene>
    <name evidence="2" type="ORF">GUJ93_ZPchr0008g11591</name>
</gene>
<dbReference type="OrthoDB" id="999321at2759"/>
<feature type="region of interest" description="Disordered" evidence="1">
    <location>
        <begin position="67"/>
        <end position="89"/>
    </location>
</feature>